<feature type="chain" id="PRO_5006423618" evidence="4">
    <location>
        <begin position="24"/>
        <end position="339"/>
    </location>
</feature>
<comment type="caution">
    <text evidence="5">The sequence shown here is derived from an EMBL/GenBank/DDBJ whole genome shotgun (WGS) entry which is preliminary data.</text>
</comment>
<feature type="binding site" evidence="3">
    <location>
        <position position="220"/>
    </location>
    <ligand>
        <name>Fe cation</name>
        <dbReference type="ChEBI" id="CHEBI:24875"/>
    </ligand>
</feature>
<feature type="signal peptide" evidence="4">
    <location>
        <begin position="1"/>
        <end position="23"/>
    </location>
</feature>
<dbReference type="PANTHER" id="PTHR30006">
    <property type="entry name" value="THIAMINE-BINDING PERIPLASMIC PROTEIN-RELATED"/>
    <property type="match status" value="1"/>
</dbReference>
<gene>
    <name evidence="5" type="ORF">ABR69_11670</name>
</gene>
<dbReference type="EMBL" id="LIBB01000034">
    <property type="protein sequence ID" value="KRO73006.1"/>
    <property type="molecule type" value="Genomic_DNA"/>
</dbReference>
<accession>A0A0R2SE26</accession>
<evidence type="ECO:0000256" key="4">
    <source>
        <dbReference type="SAM" id="SignalP"/>
    </source>
</evidence>
<keyword evidence="3" id="KW-0408">Iron</keyword>
<dbReference type="PANTHER" id="PTHR30006:SF15">
    <property type="entry name" value="IRON-UTILIZATION PERIPLASMIC PROTEIN"/>
    <property type="match status" value="1"/>
</dbReference>
<evidence type="ECO:0000313" key="5">
    <source>
        <dbReference type="EMBL" id="KRO73006.1"/>
    </source>
</evidence>
<dbReference type="GO" id="GO:0030288">
    <property type="term" value="C:outer membrane-bounded periplasmic space"/>
    <property type="evidence" value="ECO:0007669"/>
    <property type="project" value="TreeGrafter"/>
</dbReference>
<protein>
    <submittedName>
        <fullName evidence="5">Iron deficiency-induced protein A</fullName>
    </submittedName>
</protein>
<dbReference type="GO" id="GO:0046872">
    <property type="term" value="F:metal ion binding"/>
    <property type="evidence" value="ECO:0007669"/>
    <property type="project" value="UniProtKB-KW"/>
</dbReference>
<feature type="binding site" evidence="3">
    <location>
        <position position="221"/>
    </location>
    <ligand>
        <name>Fe cation</name>
        <dbReference type="ChEBI" id="CHEBI:24875"/>
    </ligand>
</feature>
<proteinExistence type="inferred from homology"/>
<reference evidence="5 6" key="1">
    <citation type="submission" date="2015-10" db="EMBL/GenBank/DDBJ databases">
        <title>Metagenome-Assembled Genomes uncover a global brackish microbiome.</title>
        <authorList>
            <person name="Hugerth L.W."/>
            <person name="Larsson J."/>
            <person name="Alneberg J."/>
            <person name="Lindh M.V."/>
            <person name="Legrand C."/>
            <person name="Pinhassi J."/>
            <person name="Andersson A.F."/>
        </authorList>
    </citation>
    <scope>NUCLEOTIDE SEQUENCE [LARGE SCALE GENOMIC DNA]</scope>
    <source>
        <strain evidence="5">BACL4 MAG-120507-bin80</strain>
    </source>
</reference>
<dbReference type="AlphaFoldDB" id="A0A0R2SE26"/>
<evidence type="ECO:0000256" key="3">
    <source>
        <dbReference type="PIRSR" id="PIRSR002825-1"/>
    </source>
</evidence>
<keyword evidence="3" id="KW-0479">Metal-binding</keyword>
<evidence type="ECO:0000313" key="6">
    <source>
        <dbReference type="Proteomes" id="UP000051934"/>
    </source>
</evidence>
<keyword evidence="2 4" id="KW-0732">Signal</keyword>
<dbReference type="InterPro" id="IPR026045">
    <property type="entry name" value="Ferric-bd"/>
</dbReference>
<comment type="similarity">
    <text evidence="1">Belongs to the bacterial solute-binding protein 1 family.</text>
</comment>
<sequence length="339" mass="36881">MVKKQLLSFAACVAFVAAGVVSAAEVNVYSARSEELIKPALDRFSEETGIEVNLITESADALIRRIELEGANSPADVLLTVDAGRLFRAKEAGILAPLESDILTQRIPAAYRDPDNQWFGLSLRSRVIMFDKSRVSAAEISRYEELADPKWKGEICIRSSGNIYNQSLLASLIEHLGEEATEAWAEGLVANMARRPQGGDRDQIRAAVAGQCKLAVSNTYYLAGMLNSGVAADIEVAEQIGVIWPNQADRGAHMNVSGAGVISTAKNPNEARQLIEFLSDDYAQQWYSEVNNEYSVRADIPVSSTLQGFGEFKADQLNLEALGTNNEAAVRLADRAGWQ</sequence>
<dbReference type="Gene3D" id="3.40.190.10">
    <property type="entry name" value="Periplasmic binding protein-like II"/>
    <property type="match status" value="2"/>
</dbReference>
<dbReference type="Proteomes" id="UP000051934">
    <property type="component" value="Unassembled WGS sequence"/>
</dbReference>
<dbReference type="PIRSF" id="PIRSF002825">
    <property type="entry name" value="CfbpA"/>
    <property type="match status" value="1"/>
</dbReference>
<organism evidence="5 6">
    <name type="scientific">OM182 bacterium BACL3 MAG-120507-bin80</name>
    <dbReference type="NCBI Taxonomy" id="1655577"/>
    <lineage>
        <taxon>Bacteria</taxon>
        <taxon>Pseudomonadati</taxon>
        <taxon>Pseudomonadota</taxon>
        <taxon>Gammaproteobacteria</taxon>
        <taxon>OMG group</taxon>
        <taxon>OM182 clade</taxon>
    </lineage>
</organism>
<evidence type="ECO:0000256" key="1">
    <source>
        <dbReference type="ARBA" id="ARBA00008520"/>
    </source>
</evidence>
<name>A0A0R2SE26_9GAMM</name>
<evidence type="ECO:0000256" key="2">
    <source>
        <dbReference type="ARBA" id="ARBA00022729"/>
    </source>
</evidence>
<dbReference type="SUPFAM" id="SSF53850">
    <property type="entry name" value="Periplasmic binding protein-like II"/>
    <property type="match status" value="1"/>
</dbReference>
<dbReference type="CDD" id="cd13542">
    <property type="entry name" value="PBP2_FutA1_ilke"/>
    <property type="match status" value="1"/>
</dbReference>
<dbReference type="Pfam" id="PF13343">
    <property type="entry name" value="SBP_bac_6"/>
    <property type="match status" value="1"/>
</dbReference>